<keyword evidence="2" id="KW-1185">Reference proteome</keyword>
<accession>A0ABV6IC19</accession>
<name>A0ABV6IC19_9BURK</name>
<evidence type="ECO:0000313" key="1">
    <source>
        <dbReference type="EMBL" id="MFC0349374.1"/>
    </source>
</evidence>
<proteinExistence type="predicted"/>
<comment type="caution">
    <text evidence="1">The sequence shown here is derived from an EMBL/GenBank/DDBJ whole genome shotgun (WGS) entry which is preliminary data.</text>
</comment>
<reference evidence="1 2" key="1">
    <citation type="submission" date="2024-09" db="EMBL/GenBank/DDBJ databases">
        <authorList>
            <person name="Sun Q."/>
            <person name="Mori K."/>
        </authorList>
    </citation>
    <scope>NUCLEOTIDE SEQUENCE [LARGE SCALE GENOMIC DNA]</scope>
    <source>
        <strain evidence="1 2">CCM 8677</strain>
    </source>
</reference>
<protein>
    <submittedName>
        <fullName evidence="1">Uncharacterized protein</fullName>
    </submittedName>
</protein>
<sequence>MIEMTKRIRDLEVSEHLRTLTHERFGTRGRFTLLERASGIGASKWKNFYYKKQEATTEMIAFWIEKYPEDESFLMTGKIPPRKDGYPFGTIPPHVRQTETISDRLNWVIVEWTSPRGAALFEYLEERSKHQIAAEEWKKTVLGEQAPTAAMVEIVCKARPYFAAWITCGSEIDSYDQVDPTCTRSIKTWRSNLLKQLMSAPSEDPEK</sequence>
<gene>
    <name evidence="1" type="ORF">ACFFJH_06120</name>
</gene>
<organism evidence="1 2">
    <name type="scientific">Undibacterium danionis</name>
    <dbReference type="NCBI Taxonomy" id="1812100"/>
    <lineage>
        <taxon>Bacteria</taxon>
        <taxon>Pseudomonadati</taxon>
        <taxon>Pseudomonadota</taxon>
        <taxon>Betaproteobacteria</taxon>
        <taxon>Burkholderiales</taxon>
        <taxon>Oxalobacteraceae</taxon>
        <taxon>Undibacterium</taxon>
    </lineage>
</organism>
<dbReference type="EMBL" id="JBHLXJ010000007">
    <property type="protein sequence ID" value="MFC0349374.1"/>
    <property type="molecule type" value="Genomic_DNA"/>
</dbReference>
<dbReference type="RefSeq" id="WP_390210960.1">
    <property type="nucleotide sequence ID" value="NZ_JBHLXJ010000007.1"/>
</dbReference>
<evidence type="ECO:0000313" key="2">
    <source>
        <dbReference type="Proteomes" id="UP001589844"/>
    </source>
</evidence>
<dbReference type="Proteomes" id="UP001589844">
    <property type="component" value="Unassembled WGS sequence"/>
</dbReference>